<comment type="caution">
    <text evidence="15">The sequence shown here is derived from an EMBL/GenBank/DDBJ whole genome shotgun (WGS) entry which is preliminary data.</text>
</comment>
<dbReference type="RefSeq" id="WP_106179469.1">
    <property type="nucleotide sequence ID" value="NZ_PVNH01000006.1"/>
</dbReference>
<dbReference type="PROSITE" id="PS50893">
    <property type="entry name" value="ABC_TRANSPORTER_2"/>
    <property type="match status" value="1"/>
</dbReference>
<comment type="similarity">
    <text evidence="3">Belongs to the ABC transporter superfamily.</text>
</comment>
<comment type="subcellular location">
    <subcellularLocation>
        <location evidence="11">Cell membrane</location>
        <topology evidence="11">Multi-pass membrane protein</topology>
    </subcellularLocation>
    <subcellularLocation>
        <location evidence="2">Cell membrane</location>
        <topology evidence="2">Peripheral membrane protein</topology>
    </subcellularLocation>
    <subcellularLocation>
        <location evidence="1">Membrane</location>
        <topology evidence="1">Multi-pass membrane protein</topology>
    </subcellularLocation>
</comment>
<dbReference type="SMART" id="SM00382">
    <property type="entry name" value="AAA"/>
    <property type="match status" value="1"/>
</dbReference>
<dbReference type="InterPro" id="IPR035906">
    <property type="entry name" value="MetI-like_sf"/>
</dbReference>
<evidence type="ECO:0000259" key="14">
    <source>
        <dbReference type="PROSITE" id="PS50928"/>
    </source>
</evidence>
<dbReference type="FunFam" id="3.40.50.300:FF:000016">
    <property type="entry name" value="Oligopeptide ABC transporter ATP-binding component"/>
    <property type="match status" value="1"/>
</dbReference>
<evidence type="ECO:0000256" key="5">
    <source>
        <dbReference type="ARBA" id="ARBA00022475"/>
    </source>
</evidence>
<dbReference type="AlphaFoldDB" id="A0A2T0LT45"/>
<evidence type="ECO:0000256" key="9">
    <source>
        <dbReference type="ARBA" id="ARBA00022989"/>
    </source>
</evidence>
<dbReference type="Pfam" id="PF08352">
    <property type="entry name" value="oligo_HPY"/>
    <property type="match status" value="1"/>
</dbReference>
<evidence type="ECO:0000256" key="1">
    <source>
        <dbReference type="ARBA" id="ARBA00004141"/>
    </source>
</evidence>
<dbReference type="InterPro" id="IPR050388">
    <property type="entry name" value="ABC_Ni/Peptide_Import"/>
</dbReference>
<comment type="similarity">
    <text evidence="11">Belongs to the binding-protein-dependent transport system permease family.</text>
</comment>
<dbReference type="GO" id="GO:0005524">
    <property type="term" value="F:ATP binding"/>
    <property type="evidence" value="ECO:0007669"/>
    <property type="project" value="UniProtKB-KW"/>
</dbReference>
<dbReference type="SUPFAM" id="SSF52540">
    <property type="entry name" value="P-loop containing nucleoside triphosphate hydrolases"/>
    <property type="match status" value="1"/>
</dbReference>
<dbReference type="OrthoDB" id="3327300at2"/>
<evidence type="ECO:0000313" key="15">
    <source>
        <dbReference type="EMBL" id="PRX46911.1"/>
    </source>
</evidence>
<dbReference type="GO" id="GO:0016887">
    <property type="term" value="F:ATP hydrolysis activity"/>
    <property type="evidence" value="ECO:0007669"/>
    <property type="project" value="InterPro"/>
</dbReference>
<dbReference type="GO" id="GO:0015833">
    <property type="term" value="P:peptide transport"/>
    <property type="evidence" value="ECO:0007669"/>
    <property type="project" value="InterPro"/>
</dbReference>
<proteinExistence type="inferred from homology"/>
<feature type="domain" description="ABC transporter" evidence="13">
    <location>
        <begin position="311"/>
        <end position="561"/>
    </location>
</feature>
<dbReference type="InterPro" id="IPR017871">
    <property type="entry name" value="ABC_transporter-like_CS"/>
</dbReference>
<evidence type="ECO:0000256" key="8">
    <source>
        <dbReference type="ARBA" id="ARBA00022840"/>
    </source>
</evidence>
<dbReference type="Gene3D" id="1.10.3720.10">
    <property type="entry name" value="MetI-like"/>
    <property type="match status" value="1"/>
</dbReference>
<evidence type="ECO:0000256" key="7">
    <source>
        <dbReference type="ARBA" id="ARBA00022741"/>
    </source>
</evidence>
<keyword evidence="5" id="KW-1003">Cell membrane</keyword>
<dbReference type="SUPFAM" id="SSF161098">
    <property type="entry name" value="MetI-like"/>
    <property type="match status" value="1"/>
</dbReference>
<evidence type="ECO:0000313" key="16">
    <source>
        <dbReference type="Proteomes" id="UP000238362"/>
    </source>
</evidence>
<keyword evidence="8 15" id="KW-0067">ATP-binding</keyword>
<evidence type="ECO:0000256" key="12">
    <source>
        <dbReference type="SAM" id="MobiDB-lite"/>
    </source>
</evidence>
<evidence type="ECO:0000259" key="13">
    <source>
        <dbReference type="PROSITE" id="PS50893"/>
    </source>
</evidence>
<dbReference type="PANTHER" id="PTHR43297:SF2">
    <property type="entry name" value="DIPEPTIDE TRANSPORT ATP-BINDING PROTEIN DPPD"/>
    <property type="match status" value="1"/>
</dbReference>
<reference evidence="15 16" key="1">
    <citation type="submission" date="2018-03" db="EMBL/GenBank/DDBJ databases">
        <title>Genomic Encyclopedia of Type Strains, Phase III (KMG-III): the genomes of soil and plant-associated and newly described type strains.</title>
        <authorList>
            <person name="Whitman W."/>
        </authorList>
    </citation>
    <scope>NUCLEOTIDE SEQUENCE [LARGE SCALE GENOMIC DNA]</scope>
    <source>
        <strain evidence="15 16">CGMCC 4.7125</strain>
    </source>
</reference>
<feature type="transmembrane region" description="Helical" evidence="11">
    <location>
        <begin position="195"/>
        <end position="218"/>
    </location>
</feature>
<dbReference type="InterPro" id="IPR027417">
    <property type="entry name" value="P-loop_NTPase"/>
</dbReference>
<dbReference type="NCBIfam" id="TIGR01727">
    <property type="entry name" value="oligo_HPY"/>
    <property type="match status" value="1"/>
</dbReference>
<dbReference type="Pfam" id="PF00005">
    <property type="entry name" value="ABC_tran"/>
    <property type="match status" value="1"/>
</dbReference>
<dbReference type="InterPro" id="IPR013563">
    <property type="entry name" value="Oligopep_ABC_C"/>
</dbReference>
<dbReference type="InterPro" id="IPR003439">
    <property type="entry name" value="ABC_transporter-like_ATP-bd"/>
</dbReference>
<dbReference type="GO" id="GO:0005886">
    <property type="term" value="C:plasma membrane"/>
    <property type="evidence" value="ECO:0007669"/>
    <property type="project" value="UniProtKB-SubCell"/>
</dbReference>
<feature type="transmembrane region" description="Helical" evidence="11">
    <location>
        <begin position="78"/>
        <end position="102"/>
    </location>
</feature>
<dbReference type="CDD" id="cd06261">
    <property type="entry name" value="TM_PBP2"/>
    <property type="match status" value="1"/>
</dbReference>
<keyword evidence="9 11" id="KW-1133">Transmembrane helix</keyword>
<feature type="compositionally biased region" description="Basic and acidic residues" evidence="12">
    <location>
        <begin position="287"/>
        <end position="297"/>
    </location>
</feature>
<keyword evidence="7" id="KW-0547">Nucleotide-binding</keyword>
<evidence type="ECO:0000256" key="2">
    <source>
        <dbReference type="ARBA" id="ARBA00004202"/>
    </source>
</evidence>
<organism evidence="15 16">
    <name type="scientific">Prauserella shujinwangii</name>
    <dbReference type="NCBI Taxonomy" id="1453103"/>
    <lineage>
        <taxon>Bacteria</taxon>
        <taxon>Bacillati</taxon>
        <taxon>Actinomycetota</taxon>
        <taxon>Actinomycetes</taxon>
        <taxon>Pseudonocardiales</taxon>
        <taxon>Pseudonocardiaceae</taxon>
        <taxon>Prauserella</taxon>
    </lineage>
</organism>
<evidence type="ECO:0000256" key="4">
    <source>
        <dbReference type="ARBA" id="ARBA00022448"/>
    </source>
</evidence>
<evidence type="ECO:0000256" key="10">
    <source>
        <dbReference type="ARBA" id="ARBA00023136"/>
    </source>
</evidence>
<dbReference type="Gene3D" id="3.40.50.300">
    <property type="entry name" value="P-loop containing nucleotide triphosphate hydrolases"/>
    <property type="match status" value="1"/>
</dbReference>
<keyword evidence="4 11" id="KW-0813">Transport</keyword>
<gene>
    <name evidence="15" type="ORF">B0I33_1068</name>
</gene>
<evidence type="ECO:0000256" key="11">
    <source>
        <dbReference type="RuleBase" id="RU363032"/>
    </source>
</evidence>
<evidence type="ECO:0000256" key="3">
    <source>
        <dbReference type="ARBA" id="ARBA00005417"/>
    </source>
</evidence>
<accession>A0A2T0LT45</accession>
<name>A0A2T0LT45_9PSEU</name>
<feature type="region of interest" description="Disordered" evidence="12">
    <location>
        <begin position="272"/>
        <end position="304"/>
    </location>
</feature>
<dbReference type="Pfam" id="PF00528">
    <property type="entry name" value="BPD_transp_1"/>
    <property type="match status" value="1"/>
</dbReference>
<dbReference type="Proteomes" id="UP000238362">
    <property type="component" value="Unassembled WGS sequence"/>
</dbReference>
<dbReference type="PANTHER" id="PTHR43297">
    <property type="entry name" value="OLIGOPEPTIDE TRANSPORT ATP-BINDING PROTEIN APPD"/>
    <property type="match status" value="1"/>
</dbReference>
<dbReference type="CDD" id="cd03257">
    <property type="entry name" value="ABC_NikE_OppD_transporters"/>
    <property type="match status" value="1"/>
</dbReference>
<keyword evidence="6 11" id="KW-0812">Transmembrane</keyword>
<feature type="transmembrane region" description="Helical" evidence="11">
    <location>
        <begin position="109"/>
        <end position="135"/>
    </location>
</feature>
<feature type="transmembrane region" description="Helical" evidence="11">
    <location>
        <begin position="238"/>
        <end position="262"/>
    </location>
</feature>
<feature type="domain" description="ABC transmembrane type-1" evidence="14">
    <location>
        <begin position="74"/>
        <end position="263"/>
    </location>
</feature>
<keyword evidence="16" id="KW-1185">Reference proteome</keyword>
<dbReference type="InterPro" id="IPR003593">
    <property type="entry name" value="AAA+_ATPase"/>
</dbReference>
<sequence length="646" mass="67007">MERRWLRVLRTPLGAGAAALCGLVLVLAVVAPLVWGAAAEAVDTADILAGPSSEHWAGTDNLGRDILARVLVATRLSIGLALAATAIAVLVGLLLGSAPYLLGRRAGRLMTAIVNAAVAFPGLLLALFFAVVFGLGARGAVLAIGLAGAPSFARLTHALVANLAARDFVAAARIAGVGRLRVLFRHILPNVAEPLAVNATIGAGTVLLSFAGLSFLGLGVQSPDYDWGRLLYEGVSALYVNPMAALAPGAAVLLAGLAFNLLGESVAKGLGSPTLRGGPPPAPSADGDSRRAPAGEDARDDVEAADPDVVLDVRDLEVTVPGPRGAIRPVRGVSFTVRRGEAVGVVGESGSGKSLTALAVTRLVADSGHVEATRLRLLGDDLRGADTPRRRRLLGTSLAMVFQDPMTSLNPTRRIGGQLAEVASHHLGMPRREAMSRAEDRLGAVGIPDVGRRARQYPHEFSGGMRQRAMIGMGLMGSPRLIVADEPTTALDVTVQQQVLDLLATIRGDDAVGLVLISHDVTVVGEVCDRVLVMYAGRIVEDLPTSELATGARHPYTRALVAAVPDMETDIDEPLATIPGRPVDPAELPAGCAYAARCPLADARCRAEDPPLVADPGGRRVACWHAGEPLPGGTAEHPADELVETP</sequence>
<evidence type="ECO:0000256" key="6">
    <source>
        <dbReference type="ARBA" id="ARBA00022692"/>
    </source>
</evidence>
<dbReference type="InterPro" id="IPR000515">
    <property type="entry name" value="MetI-like"/>
</dbReference>
<dbReference type="GO" id="GO:0055085">
    <property type="term" value="P:transmembrane transport"/>
    <property type="evidence" value="ECO:0007669"/>
    <property type="project" value="InterPro"/>
</dbReference>
<dbReference type="EMBL" id="PVNH01000006">
    <property type="protein sequence ID" value="PRX46911.1"/>
    <property type="molecule type" value="Genomic_DNA"/>
</dbReference>
<protein>
    <submittedName>
        <fullName evidence="15">Oligopeptide/dipeptide ABC transporter ATP-binding protein</fullName>
    </submittedName>
</protein>
<dbReference type="PROSITE" id="PS00211">
    <property type="entry name" value="ABC_TRANSPORTER_1"/>
    <property type="match status" value="1"/>
</dbReference>
<keyword evidence="10 11" id="KW-0472">Membrane</keyword>
<dbReference type="PROSITE" id="PS50928">
    <property type="entry name" value="ABC_TM1"/>
    <property type="match status" value="1"/>
</dbReference>